<accession>A0ABS0NUV1</accession>
<evidence type="ECO:0000256" key="3">
    <source>
        <dbReference type="ARBA" id="ARBA00005709"/>
    </source>
</evidence>
<dbReference type="Gene3D" id="1.20.1330.10">
    <property type="entry name" value="f41 fragment of flagellin, N-terminal domain"/>
    <property type="match status" value="1"/>
</dbReference>
<comment type="caution">
    <text evidence="6">The sequence shown here is derived from an EMBL/GenBank/DDBJ whole genome shotgun (WGS) entry which is preliminary data.</text>
</comment>
<evidence type="ECO:0000256" key="2">
    <source>
        <dbReference type="ARBA" id="ARBA00004613"/>
    </source>
</evidence>
<organism evidence="6 7">
    <name type="scientific">Bradyrhizobium diversitatis</name>
    <dbReference type="NCBI Taxonomy" id="2755406"/>
    <lineage>
        <taxon>Bacteria</taxon>
        <taxon>Pseudomonadati</taxon>
        <taxon>Pseudomonadota</taxon>
        <taxon>Alphaproteobacteria</taxon>
        <taxon>Hyphomicrobiales</taxon>
        <taxon>Nitrobacteraceae</taxon>
        <taxon>Bradyrhizobium</taxon>
    </lineage>
</organism>
<dbReference type="InterPro" id="IPR001492">
    <property type="entry name" value="Flagellin"/>
</dbReference>
<keyword evidence="6" id="KW-0969">Cilium</keyword>
<keyword evidence="7" id="KW-1185">Reference proteome</keyword>
<keyword evidence="6" id="KW-0282">Flagellum</keyword>
<dbReference type="PANTHER" id="PTHR42792">
    <property type="entry name" value="FLAGELLIN"/>
    <property type="match status" value="1"/>
</dbReference>
<evidence type="ECO:0000259" key="5">
    <source>
        <dbReference type="Pfam" id="PF00669"/>
    </source>
</evidence>
<comment type="similarity">
    <text evidence="3">Belongs to the bacterial flagellin family.</text>
</comment>
<dbReference type="SUPFAM" id="SSF64518">
    <property type="entry name" value="Phase 1 flagellin"/>
    <property type="match status" value="1"/>
</dbReference>
<feature type="domain" description="Flagellin N-terminal" evidence="5">
    <location>
        <begin position="13"/>
        <end position="140"/>
    </location>
</feature>
<reference evidence="6 7" key="1">
    <citation type="submission" date="2020-07" db="EMBL/GenBank/DDBJ databases">
        <title>Bradyrhizobium diversity isolated from nodules of indigenous legumes of Western Australia.</title>
        <authorList>
            <person name="Klepa M.S."/>
        </authorList>
    </citation>
    <scope>NUCLEOTIDE SEQUENCE [LARGE SCALE GENOMIC DNA]</scope>
    <source>
        <strain evidence="6 7">CNPSo 4019</strain>
    </source>
</reference>
<dbReference type="Pfam" id="PF00669">
    <property type="entry name" value="Flagellin_N"/>
    <property type="match status" value="1"/>
</dbReference>
<dbReference type="EMBL" id="JACEGD010000001">
    <property type="protein sequence ID" value="MBH5384787.1"/>
    <property type="molecule type" value="Genomic_DNA"/>
</dbReference>
<dbReference type="NCBIfam" id="NF006489">
    <property type="entry name" value="PRK08913.1"/>
    <property type="match status" value="1"/>
</dbReference>
<dbReference type="Proteomes" id="UP001194539">
    <property type="component" value="Unassembled WGS sequence"/>
</dbReference>
<proteinExistence type="inferred from homology"/>
<keyword evidence="6" id="KW-0966">Cell projection</keyword>
<evidence type="ECO:0000313" key="6">
    <source>
        <dbReference type="EMBL" id="MBH5384787.1"/>
    </source>
</evidence>
<gene>
    <name evidence="6" type="ORF">H1B27_00600</name>
</gene>
<evidence type="ECO:0000256" key="4">
    <source>
        <dbReference type="ARBA" id="ARBA00023143"/>
    </source>
</evidence>
<sequence length="303" mass="31556">MVAMRVATFAQSNRMIADAMRVESVMATKQIQESTGVVSTDFGGYGADAQHVINLQVSVTRAQSYIDAATLAGSKVQVMYSAVGSVTDILTQLRSQLSAASTGSSIEVNSAISSAQQMLEQMGSLMNTQYDGQYVFAGGKTDTAPVDLTSFSSGTGSTTTADTSYYNGDSEIASVRVAANETVSYGVTADNSAFEEVMRVLKFVANSTTLSSADITSALDLASTALDDTAAVQAKLSGAASSIETASARQADYKSYAETLSNDLTSVDVAAITAQLSTYETQLTASYSALGKILSLNLASYLK</sequence>
<evidence type="ECO:0000313" key="7">
    <source>
        <dbReference type="Proteomes" id="UP001194539"/>
    </source>
</evidence>
<comment type="subcellular location">
    <subcellularLocation>
        <location evidence="1">Bacterial flagellum</location>
    </subcellularLocation>
    <subcellularLocation>
        <location evidence="2">Secreted</location>
    </subcellularLocation>
</comment>
<name>A0ABS0NUV1_9BRAD</name>
<evidence type="ECO:0000256" key="1">
    <source>
        <dbReference type="ARBA" id="ARBA00004365"/>
    </source>
</evidence>
<dbReference type="InterPro" id="IPR001029">
    <property type="entry name" value="Flagellin_N"/>
</dbReference>
<dbReference type="PANTHER" id="PTHR42792:SF1">
    <property type="entry name" value="FLAGELLAR HOOK-ASSOCIATED PROTEIN 3"/>
    <property type="match status" value="1"/>
</dbReference>
<dbReference type="RefSeq" id="WP_061880495.1">
    <property type="nucleotide sequence ID" value="NZ_JACEGD010000001.1"/>
</dbReference>
<keyword evidence="4" id="KW-0975">Bacterial flagellum</keyword>
<protein>
    <submittedName>
        <fullName evidence="6">Flagellin</fullName>
    </submittedName>
</protein>